<dbReference type="PANTHER" id="PTHR10972">
    <property type="entry name" value="OXYSTEROL-BINDING PROTEIN-RELATED"/>
    <property type="match status" value="1"/>
</dbReference>
<feature type="repeat" description="ANK" evidence="6">
    <location>
        <begin position="432"/>
        <end position="464"/>
    </location>
</feature>
<dbReference type="GO" id="GO:0032934">
    <property type="term" value="F:sterol binding"/>
    <property type="evidence" value="ECO:0007669"/>
    <property type="project" value="TreeGrafter"/>
</dbReference>
<feature type="repeat" description="ANK" evidence="6">
    <location>
        <begin position="329"/>
        <end position="351"/>
    </location>
</feature>
<comment type="caution">
    <text evidence="11">The sequence shown here is derived from an EMBL/GenBank/DDBJ whole genome shotgun (WGS) entry which is preliminary data.</text>
</comment>
<evidence type="ECO:0000256" key="8">
    <source>
        <dbReference type="SAM" id="MobiDB-lite"/>
    </source>
</evidence>
<reference evidence="11 12" key="1">
    <citation type="submission" date="2019-02" db="EMBL/GenBank/DDBJ databases">
        <title>Genome sequencing of the rare red list fungi Bondarzewia mesenterica.</title>
        <authorList>
            <person name="Buettner E."/>
            <person name="Kellner H."/>
        </authorList>
    </citation>
    <scope>NUCLEOTIDE SEQUENCE [LARGE SCALE GENOMIC DNA]</scope>
    <source>
        <strain evidence="11 12">DSM 108281</strain>
    </source>
</reference>
<dbReference type="PANTHER" id="PTHR10972:SF205">
    <property type="entry name" value="OXYSTEROL-BINDING PROTEIN 1"/>
    <property type="match status" value="1"/>
</dbReference>
<dbReference type="InterPro" id="IPR018628">
    <property type="entry name" value="Coa3_CC"/>
</dbReference>
<dbReference type="GO" id="GO:0006869">
    <property type="term" value="P:lipid transport"/>
    <property type="evidence" value="ECO:0007669"/>
    <property type="project" value="UniProtKB-KW"/>
</dbReference>
<dbReference type="InterPro" id="IPR001849">
    <property type="entry name" value="PH_domain"/>
</dbReference>
<dbReference type="PROSITE" id="PS50297">
    <property type="entry name" value="ANK_REP_REGION"/>
    <property type="match status" value="2"/>
</dbReference>
<dbReference type="SMART" id="SM00248">
    <property type="entry name" value="ANK"/>
    <property type="match status" value="3"/>
</dbReference>
<feature type="transmembrane region" description="Helical" evidence="9">
    <location>
        <begin position="71"/>
        <end position="89"/>
    </location>
</feature>
<dbReference type="GO" id="GO:0005829">
    <property type="term" value="C:cytosol"/>
    <property type="evidence" value="ECO:0007669"/>
    <property type="project" value="TreeGrafter"/>
</dbReference>
<dbReference type="Gene3D" id="1.25.40.20">
    <property type="entry name" value="Ankyrin repeat-containing domain"/>
    <property type="match status" value="2"/>
</dbReference>
<evidence type="ECO:0000256" key="7">
    <source>
        <dbReference type="RuleBase" id="RU003844"/>
    </source>
</evidence>
<evidence type="ECO:0000256" key="1">
    <source>
        <dbReference type="ARBA" id="ARBA00008842"/>
    </source>
</evidence>
<dbReference type="Gene3D" id="2.40.160.120">
    <property type="match status" value="1"/>
</dbReference>
<dbReference type="CDD" id="cd13292">
    <property type="entry name" value="PH_Osh1p_Osh2p_yeast"/>
    <property type="match status" value="1"/>
</dbReference>
<dbReference type="EMBL" id="SGPL01000159">
    <property type="protein sequence ID" value="THH16409.1"/>
    <property type="molecule type" value="Genomic_DNA"/>
</dbReference>
<evidence type="ECO:0000256" key="3">
    <source>
        <dbReference type="ARBA" id="ARBA00022553"/>
    </source>
</evidence>
<proteinExistence type="inferred from homology"/>
<keyword evidence="9" id="KW-1133">Transmembrane helix</keyword>
<evidence type="ECO:0000313" key="12">
    <source>
        <dbReference type="Proteomes" id="UP000310158"/>
    </source>
</evidence>
<dbReference type="FunFam" id="3.30.70.3490:FF:000033">
    <property type="match status" value="1"/>
</dbReference>
<comment type="similarity">
    <text evidence="1 7">Belongs to the OSBP family.</text>
</comment>
<dbReference type="SMART" id="SM00233">
    <property type="entry name" value="PH"/>
    <property type="match status" value="1"/>
</dbReference>
<keyword evidence="9" id="KW-0812">Transmembrane</keyword>
<dbReference type="GO" id="GO:0005635">
    <property type="term" value="C:nuclear envelope"/>
    <property type="evidence" value="ECO:0007669"/>
    <property type="project" value="TreeGrafter"/>
</dbReference>
<dbReference type="InterPro" id="IPR018494">
    <property type="entry name" value="Oxysterol-bd_CS"/>
</dbReference>
<evidence type="ECO:0000256" key="6">
    <source>
        <dbReference type="PROSITE-ProRule" id="PRU00023"/>
    </source>
</evidence>
<feature type="region of interest" description="Disordered" evidence="8">
    <location>
        <begin position="796"/>
        <end position="840"/>
    </location>
</feature>
<feature type="region of interest" description="Disordered" evidence="8">
    <location>
        <begin position="611"/>
        <end position="698"/>
    </location>
</feature>
<dbReference type="PROSITE" id="PS50003">
    <property type="entry name" value="PH_DOMAIN"/>
    <property type="match status" value="1"/>
</dbReference>
<gene>
    <name evidence="11" type="ORF">EW146_g4224</name>
</gene>
<evidence type="ECO:0000256" key="9">
    <source>
        <dbReference type="SAM" id="Phobius"/>
    </source>
</evidence>
<organism evidence="11 12">
    <name type="scientific">Bondarzewia mesenterica</name>
    <dbReference type="NCBI Taxonomy" id="1095465"/>
    <lineage>
        <taxon>Eukaryota</taxon>
        <taxon>Fungi</taxon>
        <taxon>Dikarya</taxon>
        <taxon>Basidiomycota</taxon>
        <taxon>Agaricomycotina</taxon>
        <taxon>Agaricomycetes</taxon>
        <taxon>Russulales</taxon>
        <taxon>Bondarzewiaceae</taxon>
        <taxon>Bondarzewia</taxon>
    </lineage>
</organism>
<dbReference type="InterPro" id="IPR002110">
    <property type="entry name" value="Ankyrin_rpt"/>
</dbReference>
<dbReference type="Pfam" id="PF00169">
    <property type="entry name" value="PH"/>
    <property type="match status" value="1"/>
</dbReference>
<evidence type="ECO:0000259" key="10">
    <source>
        <dbReference type="PROSITE" id="PS50003"/>
    </source>
</evidence>
<dbReference type="InterPro" id="IPR011993">
    <property type="entry name" value="PH-like_dom_sf"/>
</dbReference>
<dbReference type="InterPro" id="IPR037239">
    <property type="entry name" value="OSBP_sf"/>
</dbReference>
<feature type="domain" description="PH" evidence="10">
    <location>
        <begin position="502"/>
        <end position="604"/>
    </location>
</feature>
<name>A0A4S4LV74_9AGAM</name>
<evidence type="ECO:0000256" key="4">
    <source>
        <dbReference type="ARBA" id="ARBA00023055"/>
    </source>
</evidence>
<feature type="region of interest" description="Disordered" evidence="8">
    <location>
        <begin position="1207"/>
        <end position="1228"/>
    </location>
</feature>
<dbReference type="FunFam" id="2.40.160.120:FF:000017">
    <property type="entry name" value="Oxysterol-binding protein homolog C2F12.05c"/>
    <property type="match status" value="1"/>
</dbReference>
<evidence type="ECO:0000313" key="11">
    <source>
        <dbReference type="EMBL" id="THH16409.1"/>
    </source>
</evidence>
<dbReference type="InterPro" id="IPR000648">
    <property type="entry name" value="Oxysterol-bd"/>
</dbReference>
<dbReference type="SUPFAM" id="SSF144000">
    <property type="entry name" value="Oxysterol-binding protein-like"/>
    <property type="match status" value="1"/>
</dbReference>
<sequence>MGVYKAAFSLGMVGTAYGVFTLIRSFLLDYLAIMEEPQYADRKAATKSYRPKGYMMSPGLMRAREPYKWRNALTGVVMAAFAAGAWAYAMNAVKQDTFDDVDEEARALAGSGAKSLEDEERERRSAAAAPIEFVPAVSSPATKAPISITTRPAAASTRPRGVLPLLLDGPFPRLLDPTRKTLVWGAPPVDKPGRVGDPSLNWLAEAVSMHSTSQSSFTLRNIEAGTSEPLYQVKLLSALRSGMCSSKKPTIQRLNANADMPRLRPKGDPALIHPFLAELGRERRRSQDADTDLGAAALHLAIRCASVDTVSLLLSHRSISPNSIHPPASGTTALHLAASLGRVDVVNLLLEQDGIDDTLRDRGGKTCKDVARTHDVVHAINDSRSYLTASYRSQLRSYIHSPSTAGPPPELLRLLSSPRVRLLNLSYLDDASGTTLLHEAARRKDLRLIELAVRGGADIFVRDRRGRPLHQVVGKDDKIRVFLRQFTNHDTTLIDDTPTTEPPVLKGYLNKYTNVARGYSTRWFVLKDGVLSYYRHQEDETVASRGSITMKSAILRVPPSNEKVRFEVQSTPSRGHTSIQKWYIRANHPVEAARWTQAISKAIEWYKHSGYDQGSESDAPSKAASVRGSIGSRMTSFAKKKGREDSQSATSSMANSDDEEGNGSASPRDAVGEQDANDESSGNDSVGGQVPPHADSIDLQGNSTVAQLELTAQLLTNMTSSSNSATRTSELQIALKESLSTVQGMMAEYVQMVNERDEWWHARLAREQERQTLWEESLASVVREGEELERELRTQARRHSRVIEPSTGSEAMGTIRPRPSKKLTLSPPPMEEDTTAKAEEPQTATVYTAVPPTATTLRGQPSGVSVTRKMSIAYFEGGGELEVDTDEEDEFFDAIESNALPNLVINDTLAAGHVEEALPFYIDSRQYAGYQHLRQSLGLASDNRPPTSLWSVLKHSIGKDLTKISFPVFFNEPTSMLQRMAEDMEFSECLDAAAAEADPLRRIAFVAGYAMSNYSSTIGRIAKPFNPMLSETFEYVRLDKQYRYVSEQVSHHPPISACYAESPRWHYYGEVDAQNRFTGKSFEIRPTGVAHVDLFIPAERGPDYPKRHGKIADNKVIEHFSWKKVTTNVSGFILGSPTIDHYGDMIVTNHRTGDECVLTFKPRGWRGKDAFEISGYVADSQGNIAYEIAGRWNSRLVARPVGAGSGSLNPDVAVSDPDPPPRSPSPTSEFILLWRNSEKPPAPFNLTPFAITLNDCPENTLKPYMCPTDCRLRPDQRAFEKGLYEYANTLKSKQEEFQRFIRKAREEGRMPPHKPRWFTAETEGDTGERVWTPSRIGNDLEYWAQREMVFLTDGRETWKNVDRIFVDDEP</sequence>
<dbReference type="Gene3D" id="2.30.29.30">
    <property type="entry name" value="Pleckstrin-homology domain (PH domain)/Phosphotyrosine-binding domain (PTB)"/>
    <property type="match status" value="1"/>
</dbReference>
<dbReference type="GO" id="GO:0097038">
    <property type="term" value="C:perinuclear endoplasmic reticulum"/>
    <property type="evidence" value="ECO:0007669"/>
    <property type="project" value="TreeGrafter"/>
</dbReference>
<dbReference type="PROSITE" id="PS50088">
    <property type="entry name" value="ANK_REPEAT"/>
    <property type="match status" value="2"/>
</dbReference>
<dbReference type="GO" id="GO:0005886">
    <property type="term" value="C:plasma membrane"/>
    <property type="evidence" value="ECO:0007669"/>
    <property type="project" value="TreeGrafter"/>
</dbReference>
<feature type="transmembrane region" description="Helical" evidence="9">
    <location>
        <begin position="6"/>
        <end position="27"/>
    </location>
</feature>
<dbReference type="GO" id="GO:0006897">
    <property type="term" value="P:endocytosis"/>
    <property type="evidence" value="ECO:0007669"/>
    <property type="project" value="TreeGrafter"/>
</dbReference>
<dbReference type="PROSITE" id="PS01013">
    <property type="entry name" value="OSBP"/>
    <property type="match status" value="1"/>
</dbReference>
<evidence type="ECO:0000256" key="2">
    <source>
        <dbReference type="ARBA" id="ARBA00022448"/>
    </source>
</evidence>
<dbReference type="Proteomes" id="UP000310158">
    <property type="component" value="Unassembled WGS sequence"/>
</dbReference>
<dbReference type="Pfam" id="PF09813">
    <property type="entry name" value="Coa3_cc"/>
    <property type="match status" value="1"/>
</dbReference>
<dbReference type="GO" id="GO:0034727">
    <property type="term" value="P:piecemeal microautophagy of the nucleus"/>
    <property type="evidence" value="ECO:0007669"/>
    <property type="project" value="TreeGrafter"/>
</dbReference>
<keyword evidence="12" id="KW-1185">Reference proteome</keyword>
<dbReference type="SUPFAM" id="SSF50729">
    <property type="entry name" value="PH domain-like"/>
    <property type="match status" value="1"/>
</dbReference>
<keyword evidence="6" id="KW-0040">ANK repeat</keyword>
<keyword evidence="4" id="KW-0445">Lipid transport</keyword>
<evidence type="ECO:0000256" key="5">
    <source>
        <dbReference type="ARBA" id="ARBA00023121"/>
    </source>
</evidence>
<dbReference type="SUPFAM" id="SSF48403">
    <property type="entry name" value="Ankyrin repeat"/>
    <property type="match status" value="1"/>
</dbReference>
<dbReference type="OrthoDB" id="1854502at2759"/>
<dbReference type="GO" id="GO:0030011">
    <property type="term" value="P:maintenance of cell polarity"/>
    <property type="evidence" value="ECO:0007669"/>
    <property type="project" value="TreeGrafter"/>
</dbReference>
<dbReference type="GO" id="GO:0006887">
    <property type="term" value="P:exocytosis"/>
    <property type="evidence" value="ECO:0007669"/>
    <property type="project" value="TreeGrafter"/>
</dbReference>
<dbReference type="InterPro" id="IPR036770">
    <property type="entry name" value="Ankyrin_rpt-contain_sf"/>
</dbReference>
<keyword evidence="2" id="KW-0813">Transport</keyword>
<accession>A0A4S4LV74</accession>
<keyword evidence="9" id="KW-0472">Membrane</keyword>
<dbReference type="Pfam" id="PF12796">
    <property type="entry name" value="Ank_2"/>
    <property type="match status" value="1"/>
</dbReference>
<keyword evidence="5" id="KW-0446">Lipid-binding</keyword>
<protein>
    <recommendedName>
        <fullName evidence="10">PH domain-containing protein</fullName>
    </recommendedName>
</protein>
<dbReference type="Pfam" id="PF01237">
    <property type="entry name" value="Oxysterol_BP"/>
    <property type="match status" value="1"/>
</dbReference>
<keyword evidence="3" id="KW-0597">Phosphoprotein</keyword>